<dbReference type="RefSeq" id="WP_107394857.1">
    <property type="nucleotide sequence ID" value="NZ_PHHF01000043.1"/>
</dbReference>
<dbReference type="Gene3D" id="3.10.50.30">
    <property type="entry name" value="Transcription elongation factor, GreA/GreB, C-terminal domain"/>
    <property type="match status" value="1"/>
</dbReference>
<reference evidence="2 3" key="1">
    <citation type="submission" date="2017-11" db="EMBL/GenBank/DDBJ databases">
        <title>Sphingomonas oleivorans sp. nov., isolated from oil-contaminated soil.</title>
        <authorList>
            <person name="Wang L."/>
            <person name="Chen L."/>
        </authorList>
    </citation>
    <scope>NUCLEOTIDE SEQUENCE [LARGE SCALE GENOMIC DNA]</scope>
    <source>
        <strain evidence="2 3">K101</strain>
    </source>
</reference>
<keyword evidence="3" id="KW-1185">Reference proteome</keyword>
<comment type="caution">
    <text evidence="2">The sequence shown here is derived from an EMBL/GenBank/DDBJ whole genome shotgun (WGS) entry which is preliminary data.</text>
</comment>
<gene>
    <name evidence="2" type="ORF">CV103_10310</name>
</gene>
<dbReference type="InterPro" id="IPR023459">
    <property type="entry name" value="Tscrpt_elong_fac_GreA/B_fam"/>
</dbReference>
<dbReference type="AlphaFoldDB" id="A0A2T4HZ95"/>
<accession>A0A2T4HZ95</accession>
<evidence type="ECO:0000313" key="2">
    <source>
        <dbReference type="EMBL" id="PTD21649.1"/>
    </source>
</evidence>
<dbReference type="PANTHER" id="PTHR30437">
    <property type="entry name" value="TRANSCRIPTION ELONGATION FACTOR GREA"/>
    <property type="match status" value="1"/>
</dbReference>
<feature type="domain" description="Transcription elongation factor GreA/GreB C-terminal" evidence="1">
    <location>
        <begin position="58"/>
        <end position="133"/>
    </location>
</feature>
<dbReference type="SUPFAM" id="SSF54534">
    <property type="entry name" value="FKBP-like"/>
    <property type="match status" value="1"/>
</dbReference>
<dbReference type="InterPro" id="IPR001437">
    <property type="entry name" value="Tscrpt_elong_fac_GreA/B_C"/>
</dbReference>
<dbReference type="GO" id="GO:0070063">
    <property type="term" value="F:RNA polymerase binding"/>
    <property type="evidence" value="ECO:0007669"/>
    <property type="project" value="InterPro"/>
</dbReference>
<evidence type="ECO:0000313" key="3">
    <source>
        <dbReference type="Proteomes" id="UP000241206"/>
    </source>
</evidence>
<dbReference type="GO" id="GO:0003677">
    <property type="term" value="F:DNA binding"/>
    <property type="evidence" value="ECO:0007669"/>
    <property type="project" value="InterPro"/>
</dbReference>
<organism evidence="2 3">
    <name type="scientific">Edaphosphingomonas fennica</name>
    <dbReference type="NCBI Taxonomy" id="114404"/>
    <lineage>
        <taxon>Bacteria</taxon>
        <taxon>Pseudomonadati</taxon>
        <taxon>Pseudomonadota</taxon>
        <taxon>Alphaproteobacteria</taxon>
        <taxon>Sphingomonadales</taxon>
        <taxon>Rhizorhabdaceae</taxon>
        <taxon>Edaphosphingomonas</taxon>
    </lineage>
</organism>
<keyword evidence="2" id="KW-0648">Protein biosynthesis</keyword>
<keyword evidence="2" id="KW-0251">Elongation factor</keyword>
<protein>
    <submittedName>
        <fullName evidence="2">Transcription elongation factor GreAB</fullName>
    </submittedName>
</protein>
<dbReference type="EMBL" id="PHHF01000043">
    <property type="protein sequence ID" value="PTD21649.1"/>
    <property type="molecule type" value="Genomic_DNA"/>
</dbReference>
<dbReference type="PANTHER" id="PTHR30437:SF5">
    <property type="entry name" value="REGULATOR OF NUCLEOSIDE DIPHOSPHATE KINASE"/>
    <property type="match status" value="1"/>
</dbReference>
<dbReference type="NCBIfam" id="NF004396">
    <property type="entry name" value="PRK05753.1"/>
    <property type="match status" value="1"/>
</dbReference>
<dbReference type="GO" id="GO:0003746">
    <property type="term" value="F:translation elongation factor activity"/>
    <property type="evidence" value="ECO:0007669"/>
    <property type="project" value="UniProtKB-KW"/>
</dbReference>
<proteinExistence type="predicted"/>
<dbReference type="Proteomes" id="UP000241206">
    <property type="component" value="Unassembled WGS sequence"/>
</dbReference>
<dbReference type="InterPro" id="IPR036953">
    <property type="entry name" value="GreA/GreB_C_sf"/>
</dbReference>
<name>A0A2T4HZ95_9SPHN</name>
<dbReference type="GO" id="GO:0006354">
    <property type="term" value="P:DNA-templated transcription elongation"/>
    <property type="evidence" value="ECO:0007669"/>
    <property type="project" value="TreeGrafter"/>
</dbReference>
<sequence>MTKTDIPPSTRPPLHIIDSEYDAIAGIAIRAEHSQPELARLLMAELDRAEICDAASLPPDTAAMHSRISFIDEGSGASRTVELVYPQEADIEAGKISILTHVGAGLIGMRAGSSILWPDRDGRERRLKIVRIERPAP</sequence>
<evidence type="ECO:0000259" key="1">
    <source>
        <dbReference type="Pfam" id="PF01272"/>
    </source>
</evidence>
<dbReference type="GO" id="GO:0032784">
    <property type="term" value="P:regulation of DNA-templated transcription elongation"/>
    <property type="evidence" value="ECO:0007669"/>
    <property type="project" value="InterPro"/>
</dbReference>
<dbReference type="Pfam" id="PF01272">
    <property type="entry name" value="GreA_GreB"/>
    <property type="match status" value="1"/>
</dbReference>